<dbReference type="InterPro" id="IPR016186">
    <property type="entry name" value="C-type_lectin-like/link_sf"/>
</dbReference>
<evidence type="ECO:0000313" key="4">
    <source>
        <dbReference type="EMBL" id="RVE71013.1"/>
    </source>
</evidence>
<evidence type="ECO:0000256" key="2">
    <source>
        <dbReference type="SAM" id="SignalP"/>
    </source>
</evidence>
<dbReference type="SUPFAM" id="SSF56436">
    <property type="entry name" value="C-type lectin-like"/>
    <property type="match status" value="2"/>
</dbReference>
<proteinExistence type="predicted"/>
<dbReference type="Pfam" id="PF00059">
    <property type="entry name" value="Lectin_C"/>
    <property type="match status" value="2"/>
</dbReference>
<dbReference type="AlphaFoldDB" id="A0A3S2Q5T0"/>
<dbReference type="PANTHER" id="PTHR45784">
    <property type="entry name" value="C-TYPE LECTIN DOMAIN FAMILY 20 MEMBER A-RELATED"/>
    <property type="match status" value="1"/>
</dbReference>
<dbReference type="EMBL" id="CM012443">
    <property type="protein sequence ID" value="RVE71013.1"/>
    <property type="molecule type" value="Genomic_DNA"/>
</dbReference>
<feature type="signal peptide" evidence="2">
    <location>
        <begin position="1"/>
        <end position="20"/>
    </location>
</feature>
<evidence type="ECO:0000256" key="1">
    <source>
        <dbReference type="SAM" id="MobiDB-lite"/>
    </source>
</evidence>
<accession>A0A3S2Q5T0</accession>
<feature type="region of interest" description="Disordered" evidence="1">
    <location>
        <begin position="320"/>
        <end position="353"/>
    </location>
</feature>
<reference evidence="4 5" key="1">
    <citation type="submission" date="2018-11" db="EMBL/GenBank/DDBJ databases">
        <authorList>
            <person name="Lopez-Roques C."/>
            <person name="Donnadieu C."/>
            <person name="Bouchez O."/>
            <person name="Klopp C."/>
            <person name="Cabau C."/>
            <person name="Zahm M."/>
        </authorList>
    </citation>
    <scope>NUCLEOTIDE SEQUENCE [LARGE SCALE GENOMIC DNA]</scope>
    <source>
        <strain evidence="4">RS831</strain>
        <tissue evidence="4">Whole body</tissue>
    </source>
</reference>
<dbReference type="InterPro" id="IPR001304">
    <property type="entry name" value="C-type_lectin-like"/>
</dbReference>
<feature type="compositionally biased region" description="Basic and acidic residues" evidence="1">
    <location>
        <begin position="331"/>
        <end position="342"/>
    </location>
</feature>
<organism evidence="4 5">
    <name type="scientific">Oryzias javanicus</name>
    <name type="common">Javanese ricefish</name>
    <name type="synonym">Aplocheilus javanicus</name>
    <dbReference type="NCBI Taxonomy" id="123683"/>
    <lineage>
        <taxon>Eukaryota</taxon>
        <taxon>Metazoa</taxon>
        <taxon>Chordata</taxon>
        <taxon>Craniata</taxon>
        <taxon>Vertebrata</taxon>
        <taxon>Euteleostomi</taxon>
        <taxon>Actinopterygii</taxon>
        <taxon>Neopterygii</taxon>
        <taxon>Teleostei</taxon>
        <taxon>Neoteleostei</taxon>
        <taxon>Acanthomorphata</taxon>
        <taxon>Ovalentaria</taxon>
        <taxon>Atherinomorphae</taxon>
        <taxon>Beloniformes</taxon>
        <taxon>Adrianichthyidae</taxon>
        <taxon>Oryziinae</taxon>
        <taxon>Oryzias</taxon>
    </lineage>
</organism>
<keyword evidence="2" id="KW-0732">Signal</keyword>
<feature type="domain" description="C-type lectin" evidence="3">
    <location>
        <begin position="19"/>
        <end position="144"/>
    </location>
</feature>
<keyword evidence="5" id="KW-1185">Reference proteome</keyword>
<dbReference type="PANTHER" id="PTHR45784:SF3">
    <property type="entry name" value="C-TYPE LECTIN DOMAIN FAMILY 4 MEMBER K-LIKE-RELATED"/>
    <property type="match status" value="1"/>
</dbReference>
<feature type="chain" id="PRO_5018681554" description="C-type lectin domain-containing protein" evidence="2">
    <location>
        <begin position="21"/>
        <end position="353"/>
    </location>
</feature>
<reference evidence="4 5" key="2">
    <citation type="submission" date="2019-01" db="EMBL/GenBank/DDBJ databases">
        <title>A chromosome length genome reference of the Java medaka (oryzias javanicus).</title>
        <authorList>
            <person name="Herpin A."/>
            <person name="Takehana Y."/>
            <person name="Naruse K."/>
            <person name="Ansai S."/>
            <person name="Kawaguchi M."/>
        </authorList>
    </citation>
    <scope>NUCLEOTIDE SEQUENCE [LARGE SCALE GENOMIC DNA]</scope>
    <source>
        <strain evidence="4">RS831</strain>
        <tissue evidence="4">Whole body</tissue>
    </source>
</reference>
<dbReference type="OrthoDB" id="6369810at2759"/>
<gene>
    <name evidence="4" type="ORF">OJAV_G00070500</name>
</gene>
<protein>
    <recommendedName>
        <fullName evidence="3">C-type lectin domain-containing protein</fullName>
    </recommendedName>
</protein>
<dbReference type="CDD" id="cd03602">
    <property type="entry name" value="CLECT_1"/>
    <property type="match status" value="1"/>
</dbReference>
<dbReference type="Proteomes" id="UP000283210">
    <property type="component" value="Chromosome 7"/>
</dbReference>
<sequence>MEKVHLFVIVASAFCGVALSERKYYFIYEPMTWSDALAFCKQRYNGLVSPNSPENMELLKYMVNLGRMKESTNSSVAWIGLYNNWKQWIWSFSKANYYQKDESGFRNWADGKPDDLDKVLCSEMYETGQWNDVNCGFSRKPICANVIGSNTTFVPVDISMTWIEAQSYCREHYTDLASVRNMEENQKIMAIKPVGGQVWLGLHTGSWAWSSGSTAVFRNWAEGKPDDTGDCAVANFDDTGKWEDWICTDTKASICYHDVTVSPLPKLVVNLRVQKSVSLDLDDPMVLNSMLQQLTQKLMERPANGKVKLSWRTRSDGKIFHKVKRQRRDRRSVSHPDPEEPPHLLIPSPACAS</sequence>
<feature type="domain" description="C-type lectin" evidence="3">
    <location>
        <begin position="147"/>
        <end position="256"/>
    </location>
</feature>
<dbReference type="SMART" id="SM00034">
    <property type="entry name" value="CLECT"/>
    <property type="match status" value="2"/>
</dbReference>
<name>A0A3S2Q5T0_ORYJA</name>
<dbReference type="InterPro" id="IPR016187">
    <property type="entry name" value="CTDL_fold"/>
</dbReference>
<dbReference type="PROSITE" id="PS50041">
    <property type="entry name" value="C_TYPE_LECTIN_2"/>
    <property type="match status" value="2"/>
</dbReference>
<evidence type="ECO:0000313" key="5">
    <source>
        <dbReference type="Proteomes" id="UP000283210"/>
    </source>
</evidence>
<feature type="compositionally biased region" description="Basic residues" evidence="1">
    <location>
        <begin position="320"/>
        <end position="330"/>
    </location>
</feature>
<evidence type="ECO:0000259" key="3">
    <source>
        <dbReference type="PROSITE" id="PS50041"/>
    </source>
</evidence>
<dbReference type="Gene3D" id="3.10.100.10">
    <property type="entry name" value="Mannose-Binding Protein A, subunit A"/>
    <property type="match status" value="2"/>
</dbReference>